<keyword evidence="3" id="KW-0862">Zinc</keyword>
<dbReference type="OrthoDB" id="9809185at2"/>
<dbReference type="InterPro" id="IPR002328">
    <property type="entry name" value="ADH_Zn_CS"/>
</dbReference>
<evidence type="ECO:0000259" key="5">
    <source>
        <dbReference type="Pfam" id="PF08240"/>
    </source>
</evidence>
<evidence type="ECO:0000259" key="6">
    <source>
        <dbReference type="Pfam" id="PF16912"/>
    </source>
</evidence>
<dbReference type="PANTHER" id="PTHR43189">
    <property type="entry name" value="ZINC-TYPE ALCOHOL DEHYDROGENASE-LIKE PROTEIN C1198.01-RELATED"/>
    <property type="match status" value="1"/>
</dbReference>
<dbReference type="Proteomes" id="UP000225740">
    <property type="component" value="Unassembled WGS sequence"/>
</dbReference>
<evidence type="ECO:0000256" key="2">
    <source>
        <dbReference type="ARBA" id="ARBA00022723"/>
    </source>
</evidence>
<dbReference type="InterPro" id="IPR011032">
    <property type="entry name" value="GroES-like_sf"/>
</dbReference>
<reference evidence="7 8" key="1">
    <citation type="submission" date="2017-06" db="EMBL/GenBank/DDBJ databases">
        <title>Description of Rhodopirellula bahusiensis sp. nov.</title>
        <authorList>
            <person name="Kizina J."/>
            <person name="Harder J."/>
        </authorList>
    </citation>
    <scope>NUCLEOTIDE SEQUENCE [LARGE SCALE GENOMIC DNA]</scope>
    <source>
        <strain evidence="7 8">SWK21</strain>
    </source>
</reference>
<comment type="cofactor">
    <cofactor evidence="1">
        <name>Zn(2+)</name>
        <dbReference type="ChEBI" id="CHEBI:29105"/>
    </cofactor>
</comment>
<dbReference type="SUPFAM" id="SSF50129">
    <property type="entry name" value="GroES-like"/>
    <property type="match status" value="1"/>
</dbReference>
<accession>A0A2G1W0J6</accession>
<dbReference type="AlphaFoldDB" id="A0A2G1W0J6"/>
<dbReference type="Gene3D" id="3.90.180.10">
    <property type="entry name" value="Medium-chain alcohol dehydrogenases, catalytic domain"/>
    <property type="match status" value="1"/>
</dbReference>
<feature type="domain" description="Glucose dehydrogenase C-terminal" evidence="6">
    <location>
        <begin position="153"/>
        <end position="352"/>
    </location>
</feature>
<protein>
    <submittedName>
        <fullName evidence="7">Glucose dehydrogenase</fullName>
    </submittedName>
</protein>
<keyword evidence="4" id="KW-0560">Oxidoreductase</keyword>
<name>A0A2G1W0J6_9BACT</name>
<proteinExistence type="predicted"/>
<keyword evidence="2" id="KW-0479">Metal-binding</keyword>
<dbReference type="RefSeq" id="WP_099263377.1">
    <property type="nucleotide sequence ID" value="NZ_NIZW01000025.1"/>
</dbReference>
<dbReference type="Pfam" id="PF08240">
    <property type="entry name" value="ADH_N"/>
    <property type="match status" value="1"/>
</dbReference>
<sequence length="371" mass="40717">MDFLMKAVAVKPGTPNSVHMQEIARPSVDQVADGLGVLVKVLKVGVDATDREINDALYGNAPDGDDYLVIGHECFGIVEAVGENVKRVKPGDYVTATVRRPGNSIYDLIGTNDMTSEETYYERGINLRHGFLTEYFVDEEEYIVRVPQGLQHLHVLQEPMSCAAKAVHQAYEAQRRMKVWNPKVAYVLGAGQIGLLTTLVLKLRGLEVFTLARGEAPNLKAEIVEGMESTYVSTSQTSMTELVAKTGRPDLIVDATGFSPLAFEAMEHIGHNGVVVWTGITGGERKTEVPSDKINIEWVLGNKLLLGSVNANRGHFEMGIRDLALGDMMFPGVLEKILTNPVDGLDNYKEMMRLLVEDKDALKVFVNVATA</sequence>
<evidence type="ECO:0000256" key="1">
    <source>
        <dbReference type="ARBA" id="ARBA00001947"/>
    </source>
</evidence>
<dbReference type="CDD" id="cd08230">
    <property type="entry name" value="glucose_DH"/>
    <property type="match status" value="1"/>
</dbReference>
<dbReference type="Pfam" id="PF16912">
    <property type="entry name" value="Glu_dehyd_C"/>
    <property type="match status" value="1"/>
</dbReference>
<dbReference type="GO" id="GO:0016491">
    <property type="term" value="F:oxidoreductase activity"/>
    <property type="evidence" value="ECO:0007669"/>
    <property type="project" value="UniProtKB-KW"/>
</dbReference>
<dbReference type="InterPro" id="IPR036291">
    <property type="entry name" value="NAD(P)-bd_dom_sf"/>
</dbReference>
<evidence type="ECO:0000313" key="8">
    <source>
        <dbReference type="Proteomes" id="UP000225740"/>
    </source>
</evidence>
<evidence type="ECO:0000256" key="3">
    <source>
        <dbReference type="ARBA" id="ARBA00022833"/>
    </source>
</evidence>
<gene>
    <name evidence="7" type="ORF">CEE69_25070</name>
</gene>
<dbReference type="GeneID" id="90611198"/>
<dbReference type="GO" id="GO:0008270">
    <property type="term" value="F:zinc ion binding"/>
    <property type="evidence" value="ECO:0007669"/>
    <property type="project" value="InterPro"/>
</dbReference>
<comment type="caution">
    <text evidence="7">The sequence shown here is derived from an EMBL/GenBank/DDBJ whole genome shotgun (WGS) entry which is preliminary data.</text>
</comment>
<feature type="domain" description="Alcohol dehydrogenase-like N-terminal" evidence="5">
    <location>
        <begin position="37"/>
        <end position="148"/>
    </location>
</feature>
<dbReference type="PANTHER" id="PTHR43189:SF2">
    <property type="entry name" value="GLUCOSE 1-DEHYDROGENASE"/>
    <property type="match status" value="1"/>
</dbReference>
<dbReference type="InterPro" id="IPR013154">
    <property type="entry name" value="ADH-like_N"/>
</dbReference>
<dbReference type="EMBL" id="NIZW01000025">
    <property type="protein sequence ID" value="PHQ32556.1"/>
    <property type="molecule type" value="Genomic_DNA"/>
</dbReference>
<dbReference type="Gene3D" id="3.40.50.720">
    <property type="entry name" value="NAD(P)-binding Rossmann-like Domain"/>
    <property type="match status" value="1"/>
</dbReference>
<dbReference type="InterPro" id="IPR031640">
    <property type="entry name" value="Glu_dehyd_C"/>
</dbReference>
<evidence type="ECO:0000256" key="4">
    <source>
        <dbReference type="ARBA" id="ARBA00023002"/>
    </source>
</evidence>
<dbReference type="PROSITE" id="PS00059">
    <property type="entry name" value="ADH_ZINC"/>
    <property type="match status" value="1"/>
</dbReference>
<keyword evidence="8" id="KW-1185">Reference proteome</keyword>
<evidence type="ECO:0000313" key="7">
    <source>
        <dbReference type="EMBL" id="PHQ32556.1"/>
    </source>
</evidence>
<organism evidence="7 8">
    <name type="scientific">Rhodopirellula bahusiensis</name>
    <dbReference type="NCBI Taxonomy" id="2014065"/>
    <lineage>
        <taxon>Bacteria</taxon>
        <taxon>Pseudomonadati</taxon>
        <taxon>Planctomycetota</taxon>
        <taxon>Planctomycetia</taxon>
        <taxon>Pirellulales</taxon>
        <taxon>Pirellulaceae</taxon>
        <taxon>Rhodopirellula</taxon>
    </lineage>
</organism>
<dbReference type="SUPFAM" id="SSF51735">
    <property type="entry name" value="NAD(P)-binding Rossmann-fold domains"/>
    <property type="match status" value="1"/>
</dbReference>